<dbReference type="EMBL" id="BARS01012471">
    <property type="protein sequence ID" value="GAF99281.1"/>
    <property type="molecule type" value="Genomic_DNA"/>
</dbReference>
<dbReference type="AlphaFoldDB" id="X0UJ02"/>
<evidence type="ECO:0000313" key="2">
    <source>
        <dbReference type="EMBL" id="GAF99281.1"/>
    </source>
</evidence>
<dbReference type="Pfam" id="PF01451">
    <property type="entry name" value="LMWPc"/>
    <property type="match status" value="1"/>
</dbReference>
<dbReference type="Gene3D" id="3.40.50.2300">
    <property type="match status" value="1"/>
</dbReference>
<comment type="caution">
    <text evidence="2">The sequence shown here is derived from an EMBL/GenBank/DDBJ whole genome shotgun (WGS) entry which is preliminary data.</text>
</comment>
<organism evidence="2">
    <name type="scientific">marine sediment metagenome</name>
    <dbReference type="NCBI Taxonomy" id="412755"/>
    <lineage>
        <taxon>unclassified sequences</taxon>
        <taxon>metagenomes</taxon>
        <taxon>ecological metagenomes</taxon>
    </lineage>
</organism>
<evidence type="ECO:0000259" key="1">
    <source>
        <dbReference type="SMART" id="SM00226"/>
    </source>
</evidence>
<dbReference type="SUPFAM" id="SSF52788">
    <property type="entry name" value="Phosphotyrosine protein phosphatases I"/>
    <property type="match status" value="1"/>
</dbReference>
<dbReference type="InterPro" id="IPR036196">
    <property type="entry name" value="Ptyr_pPase_sf"/>
</dbReference>
<proteinExistence type="predicted"/>
<dbReference type="InterPro" id="IPR023485">
    <property type="entry name" value="Ptyr_pPase"/>
</dbReference>
<gene>
    <name evidence="2" type="ORF">S01H1_22194</name>
</gene>
<protein>
    <recommendedName>
        <fullName evidence="1">Phosphotyrosine protein phosphatase I domain-containing protein</fullName>
    </recommendedName>
</protein>
<name>X0UJ02_9ZZZZ</name>
<accession>X0UJ02</accession>
<reference evidence="2" key="1">
    <citation type="journal article" date="2014" name="Front. Microbiol.">
        <title>High frequency of phylogenetically diverse reductive dehalogenase-homologous genes in deep subseafloor sedimentary metagenomes.</title>
        <authorList>
            <person name="Kawai M."/>
            <person name="Futagami T."/>
            <person name="Toyoda A."/>
            <person name="Takaki Y."/>
            <person name="Nishi S."/>
            <person name="Hori S."/>
            <person name="Arai W."/>
            <person name="Tsubouchi T."/>
            <person name="Morono Y."/>
            <person name="Uchiyama I."/>
            <person name="Ito T."/>
            <person name="Fujiyama A."/>
            <person name="Inagaki F."/>
            <person name="Takami H."/>
        </authorList>
    </citation>
    <scope>NUCLEOTIDE SEQUENCE</scope>
    <source>
        <strain evidence="2">Expedition CK06-06</strain>
    </source>
</reference>
<dbReference type="SMART" id="SM00226">
    <property type="entry name" value="LMWPc"/>
    <property type="match status" value="1"/>
</dbReference>
<sequence length="119" mass="13858">MAEGLAKKKAVKKVVIESAGMVSVFEGAQDEAIAVMQEFYKVDISSHRTRNVIDLDINRFDWIIPLDSYVLKFLKINFSQLRDRMVLWEIEDPFTQGLEMYKKCAKSIQEHIDQYLLLD</sequence>
<feature type="domain" description="Phosphotyrosine protein phosphatase I" evidence="1">
    <location>
        <begin position="1"/>
        <end position="118"/>
    </location>
</feature>